<protein>
    <submittedName>
        <fullName evidence="1">Uncharacterized protein</fullName>
    </submittedName>
</protein>
<dbReference type="Proteomes" id="UP000242687">
    <property type="component" value="Unassembled WGS sequence"/>
</dbReference>
<keyword evidence="2" id="KW-1185">Reference proteome</keyword>
<dbReference type="OrthoDB" id="1028138at2"/>
<evidence type="ECO:0000313" key="1">
    <source>
        <dbReference type="EMBL" id="PJJ83516.1"/>
    </source>
</evidence>
<reference evidence="1 2" key="1">
    <citation type="submission" date="2017-11" db="EMBL/GenBank/DDBJ databases">
        <title>Genomic Encyclopedia of Archaeal and Bacterial Type Strains, Phase II (KMG-II): From Individual Species to Whole Genera.</title>
        <authorList>
            <person name="Goeker M."/>
        </authorList>
    </citation>
    <scope>NUCLEOTIDE SEQUENCE [LARGE SCALE GENOMIC DNA]</scope>
    <source>
        <strain evidence="1 2">DSM 28175</strain>
    </source>
</reference>
<comment type="caution">
    <text evidence="1">The sequence shown here is derived from an EMBL/GenBank/DDBJ whole genome shotgun (WGS) entry which is preliminary data.</text>
</comment>
<accession>A0A2H9VRQ8</accession>
<organism evidence="1 2">
    <name type="scientific">Mucilaginibacter auburnensis</name>
    <dbReference type="NCBI Taxonomy" id="1457233"/>
    <lineage>
        <taxon>Bacteria</taxon>
        <taxon>Pseudomonadati</taxon>
        <taxon>Bacteroidota</taxon>
        <taxon>Sphingobacteriia</taxon>
        <taxon>Sphingobacteriales</taxon>
        <taxon>Sphingobacteriaceae</taxon>
        <taxon>Mucilaginibacter</taxon>
    </lineage>
</organism>
<sequence length="1208" mass="137368">MPHIFRLHKGSITNILDWKLTNKITTGDLRDVVDQTDVAGSSAGSSIPTPIARLFLFNTAFQLIGNQIYNRKAIGNSIYSALVSETLDLLEMLYLNGSNSEMFRYEKWTFDKDNKNFFGKDRHHGLLFESFKQAAAQAPFDNNQLDITMIFYKEGQREILIGGTSPFTFVFLSPNFKRKHREKGFKPITGLTTHEHLFTNNYKQLHERDESFISYIHTLVNNAGPSFARFADYVNWTKQLYPSVFEGETAELEDISYGNNMPLIAGNIRITKISDTDKQIKVSKHSDFKIDLPPDSPYVDKALTPLFLYSNMDYKGQYTSPSNLWSNKTIISALAYGETTLNNIKNRELPGAGGIAYPFFSKFDFFEKSLVTLPDYILDDKKFVTLIDDQDFILPIKPVFFNLFPIKDIKKYVKVTRAFSGHGKKQEVTVQITIPVNGPTMHKRNITISQTYKQNPEVHTEHDRDKYPFTQYYGILGIFPFIHTDDQDLRFTNNYTVASFEKTNEGDPVNNILFFKNDGVSKENSPAYQRAEYKDVNTRSSYYQVNGSFDIIQINFLKSSVTHGGVILPRFQEVKKGTDNYIYAIDFGTSNTHIEYSRIDNDQAVDVKPFEITENGMVMSMLNKPALIKEQDGAAEYEDYGNKKSFGSIIDSVRVITAREFVPFQIGPKKSRTAEFPAVSFPFRTAIFESHSVAQPQLFSHANIGFNIDRDVLVYNQGYQTNIKWQLESSLTDTQKQNRVKLFFRQLLLMIRSHALLLDRTVANRTNGCDINTLKIAMSFPMSMDTDLKDALSKYFTEEMKTVFKTEDSGERAAEKRIVEVTESIAPYYKLLKQNNNIKHDIYCNIDIGGGTSDIVLVKYGSEISKLANNTTVEEELLTCYCNSIMFAGKQLWGGLADDYNPTDNGFLVFYLKLLQKRNQNAYEEIQTLVNSRNIRTEDLVSYLFNYEPYKLEHIFSECRELKLPLLLHYSALLYYIAKSCKAKSMKLPKTLSFSGKGSEYVGIIFSSRDHLKSFTAKALSLFSGLPINPEFEIPPTVNPKVITAQGSVLYGAKPLLKKEEDIFGAGTKNDADEPRIFPVKDEYHGLLDNDKDIMVRNYGDFKESMPAYASVMNNAVEFLDVFFGDADLVRGSERALNINNLTKYKAFFTGAQDLLASGPLRNSFKTALDDKNKFGAADDSPFFFPFKTSLIELSKQIASEAIKVKGL</sequence>
<gene>
    <name evidence="1" type="ORF">CLV57_0499</name>
</gene>
<dbReference type="AlphaFoldDB" id="A0A2H9VRQ8"/>
<proteinExistence type="predicted"/>
<name>A0A2H9VRQ8_9SPHI</name>
<dbReference type="RefSeq" id="WP_100339773.1">
    <property type="nucleotide sequence ID" value="NZ_PGFJ01000001.1"/>
</dbReference>
<evidence type="ECO:0000313" key="2">
    <source>
        <dbReference type="Proteomes" id="UP000242687"/>
    </source>
</evidence>
<dbReference type="EMBL" id="PGFJ01000001">
    <property type="protein sequence ID" value="PJJ83516.1"/>
    <property type="molecule type" value="Genomic_DNA"/>
</dbReference>